<sequence length="386" mass="42606">MRDRSTPRHLQGHGSGTGSTTCHVTHVARLTGMRFISLMARKLILSDQADDVRKLVESYIQSGNLNFLIGSGASMPAIQVAGDIEAQINGLLMGGDLEQANLVALDFIEELAERNVDLLADIDDEPLVETLSNYVDFLSIIDAILFERKNILLPRQANIFTTNYDLFIEKAASKLPNVTLNDGFDRTSAVGNRYLFSPARYFDRTYRSGNMTDRIVELPVLNLIKVHGSLSWMRDTDKEIRFASDGVKLSGNVSKIDPAAVTAALGTRALILPNLRKFESALMERVYFDLLRLLSNCMDKDNALLVAFGFSFADEHILDITQRALRNPTSQLLIFAYSDANVAGFSSKFAQNRNITIVAPGQGPSIDFKSFNAILRAIIPESGAPQ</sequence>
<dbReference type="KEGG" id="rad:CO657_11185"/>
<organism evidence="2 3">
    <name type="scientific">Rhizobium acidisoli</name>
    <dbReference type="NCBI Taxonomy" id="1538158"/>
    <lineage>
        <taxon>Bacteria</taxon>
        <taxon>Pseudomonadati</taxon>
        <taxon>Pseudomonadota</taxon>
        <taxon>Alphaproteobacteria</taxon>
        <taxon>Hyphomicrobiales</taxon>
        <taxon>Rhizobiaceae</taxon>
        <taxon>Rhizobium/Agrobacterium group</taxon>
        <taxon>Rhizobium</taxon>
    </lineage>
</organism>
<evidence type="ECO:0000313" key="3">
    <source>
        <dbReference type="Proteomes" id="UP000220927"/>
    </source>
</evidence>
<accession>A0AAE5TXZ1</accession>
<evidence type="ECO:0008006" key="4">
    <source>
        <dbReference type="Google" id="ProtNLM"/>
    </source>
</evidence>
<dbReference type="Proteomes" id="UP000220927">
    <property type="component" value="Chromosome"/>
</dbReference>
<gene>
    <name evidence="2" type="ORF">CO657_11185</name>
</gene>
<evidence type="ECO:0000256" key="1">
    <source>
        <dbReference type="SAM" id="MobiDB-lite"/>
    </source>
</evidence>
<dbReference type="Pfam" id="PF13289">
    <property type="entry name" value="SIR2_2"/>
    <property type="match status" value="1"/>
</dbReference>
<proteinExistence type="predicted"/>
<dbReference type="AlphaFoldDB" id="A0AAE5TXZ1"/>
<protein>
    <recommendedName>
        <fullName evidence="4">SIR2-like domain-containing protein</fullName>
    </recommendedName>
</protein>
<reference evidence="2 3" key="1">
    <citation type="submission" date="2019-01" db="EMBL/GenBank/DDBJ databases">
        <title>Genomic insights into the origins and evolution of symbiotic genes in the Phaseolus vulgaris microsymbionts.</title>
        <authorList>
            <person name="Tong W."/>
        </authorList>
    </citation>
    <scope>NUCLEOTIDE SEQUENCE [LARGE SCALE GENOMIC DNA]</scope>
    <source>
        <strain evidence="2 3">FH23</strain>
    </source>
</reference>
<keyword evidence="3" id="KW-1185">Reference proteome</keyword>
<dbReference type="EMBL" id="CP034998">
    <property type="protein sequence ID" value="QAS78596.1"/>
    <property type="molecule type" value="Genomic_DNA"/>
</dbReference>
<name>A0AAE5TXZ1_9HYPH</name>
<feature type="region of interest" description="Disordered" evidence="1">
    <location>
        <begin position="1"/>
        <end position="20"/>
    </location>
</feature>
<evidence type="ECO:0000313" key="2">
    <source>
        <dbReference type="EMBL" id="QAS78596.1"/>
    </source>
</evidence>